<evidence type="ECO:0000259" key="15">
    <source>
        <dbReference type="Pfam" id="PF14849"/>
    </source>
</evidence>
<feature type="domain" description="Membrane insertase YidC/Oxa/ALB C-terminal" evidence="14">
    <location>
        <begin position="344"/>
        <end position="522"/>
    </location>
</feature>
<feature type="transmembrane region" description="Helical" evidence="13">
    <location>
        <begin position="413"/>
        <end position="434"/>
    </location>
</feature>
<evidence type="ECO:0000256" key="3">
    <source>
        <dbReference type="ARBA" id="ARBA00015325"/>
    </source>
</evidence>
<dbReference type="CDD" id="cd20070">
    <property type="entry name" value="5TM_YidC_Alb3"/>
    <property type="match status" value="1"/>
</dbReference>
<evidence type="ECO:0000256" key="6">
    <source>
        <dbReference type="ARBA" id="ARBA00022692"/>
    </source>
</evidence>
<protein>
    <recommendedName>
        <fullName evidence="3 13">Membrane protein insertase YidC</fullName>
    </recommendedName>
    <alternativeName>
        <fullName evidence="12 13">Foldase YidC</fullName>
    </alternativeName>
    <alternativeName>
        <fullName evidence="11 13">Membrane integrase YidC</fullName>
    </alternativeName>
    <alternativeName>
        <fullName evidence="13">Membrane protein YidC</fullName>
    </alternativeName>
</protein>
<dbReference type="GO" id="GO:0015031">
    <property type="term" value="P:protein transport"/>
    <property type="evidence" value="ECO:0007669"/>
    <property type="project" value="UniProtKB-KW"/>
</dbReference>
<feature type="transmembrane region" description="Helical" evidence="13">
    <location>
        <begin position="337"/>
        <end position="362"/>
    </location>
</feature>
<keyword evidence="7 13" id="KW-0653">Protein transport</keyword>
<dbReference type="Pfam" id="PF02096">
    <property type="entry name" value="60KD_IMP"/>
    <property type="match status" value="1"/>
</dbReference>
<dbReference type="Proteomes" id="UP000298566">
    <property type="component" value="Chromosome"/>
</dbReference>
<dbReference type="HAMAP" id="MF_01810">
    <property type="entry name" value="YidC_type1"/>
    <property type="match status" value="1"/>
</dbReference>
<dbReference type="GO" id="GO:0005886">
    <property type="term" value="C:plasma membrane"/>
    <property type="evidence" value="ECO:0007669"/>
    <property type="project" value="UniProtKB-SubCell"/>
</dbReference>
<sequence>MDLQRIFLIFGMCLISFLFWEIFKLSIYPNVNKSSYQHNNIKLMYNDVKNDVLIETDVLRMKINLKGGDIEYAQLLKFKNKLNSSESLILLDTKDNFLYQTRSGLIINNHFNNWNFKKKPIYTTNKKYFKLNRDQKELRIPLTCTSDNGIAYVKTFILKPDSYDVQVEYKIYNNTQKGIEISMYGGLQQTVLISNTNNVNNTFSLQTFRGAAYSTDNERYEKYSFDSILKKEDLNVTTYNGWIAMLQQYFVTAWIPDHSHLNTFYTKKIDNNVVEIGFYSNDMYIQPRSYIVCNSKLWIGPEIQDKMAVLASNFDLTVDYGWLWFLSQPLFKLLKLLYNIVGNWGISIILITFIMRGAMYPLTKSQYKTMIKMRKLQPKIDKIKENYKDNKHKMSEEILALYKNEKVNPFGGCFPLLIQMPIFLALYYMLIGSVELRHAPFFLWIKDLSSQDPYYVLPVLMGVTMFFIQRITPNSISDPIQKKVMHIVPIIFSIFFLWFPSGLVLYYIISNLVTIAQQKYISDHFKNIEKSV</sequence>
<evidence type="ECO:0000313" key="16">
    <source>
        <dbReference type="EMBL" id="QCI23068.1"/>
    </source>
</evidence>
<comment type="subcellular location">
    <subcellularLocation>
        <location evidence="1">Cell inner membrane</location>
        <topology evidence="1">Multi-pass membrane protein</topology>
    </subcellularLocation>
    <subcellularLocation>
        <location evidence="13">Cell membrane</location>
        <topology evidence="13">Multi-pass membrane protein</topology>
    </subcellularLocation>
</comment>
<feature type="domain" description="Membrane insertase YidC N-terminal" evidence="15">
    <location>
        <begin position="53"/>
        <end position="333"/>
    </location>
</feature>
<gene>
    <name evidence="13 16" type="primary">yidC</name>
    <name evidence="16" type="ORF">D9V73_00075</name>
</gene>
<dbReference type="InterPro" id="IPR028055">
    <property type="entry name" value="YidC/Oxa/ALB_C"/>
</dbReference>
<keyword evidence="6 13" id="KW-0812">Transmembrane</keyword>
<dbReference type="GO" id="GO:0032977">
    <property type="term" value="F:membrane insertase activity"/>
    <property type="evidence" value="ECO:0007669"/>
    <property type="project" value="InterPro"/>
</dbReference>
<evidence type="ECO:0000256" key="9">
    <source>
        <dbReference type="ARBA" id="ARBA00023136"/>
    </source>
</evidence>
<feature type="transmembrane region" description="Helical" evidence="13">
    <location>
        <begin position="454"/>
        <end position="472"/>
    </location>
</feature>
<feature type="transmembrane region" description="Helical" evidence="13">
    <location>
        <begin position="484"/>
        <end position="509"/>
    </location>
</feature>
<dbReference type="InterPro" id="IPR047196">
    <property type="entry name" value="YidC_ALB_C"/>
</dbReference>
<dbReference type="InterPro" id="IPR028053">
    <property type="entry name" value="Membr_insert_YidC_N"/>
</dbReference>
<keyword evidence="10 13" id="KW-0143">Chaperone</keyword>
<organism evidence="16 17">
    <name type="scientific">Buchnera aphidicola subsp. Melaphis rhois</name>
    <dbReference type="NCBI Taxonomy" id="118103"/>
    <lineage>
        <taxon>Bacteria</taxon>
        <taxon>Pseudomonadati</taxon>
        <taxon>Pseudomonadota</taxon>
        <taxon>Gammaproteobacteria</taxon>
        <taxon>Enterobacterales</taxon>
        <taxon>Erwiniaceae</taxon>
        <taxon>Buchnera</taxon>
    </lineage>
</organism>
<dbReference type="PRINTS" id="PR01900">
    <property type="entry name" value="YIDCPROTEIN"/>
</dbReference>
<dbReference type="NCBIfam" id="NF002352">
    <property type="entry name" value="PRK01318.1-3"/>
    <property type="match status" value="1"/>
</dbReference>
<evidence type="ECO:0000256" key="13">
    <source>
        <dbReference type="HAMAP-Rule" id="MF_01810"/>
    </source>
</evidence>
<feature type="transmembrane region" description="Helical" evidence="13">
    <location>
        <begin position="6"/>
        <end position="23"/>
    </location>
</feature>
<dbReference type="PANTHER" id="PTHR12428:SF65">
    <property type="entry name" value="CYTOCHROME C OXIDASE ASSEMBLY PROTEIN COX18, MITOCHONDRIAL"/>
    <property type="match status" value="1"/>
</dbReference>
<evidence type="ECO:0000256" key="7">
    <source>
        <dbReference type="ARBA" id="ARBA00022927"/>
    </source>
</evidence>
<name>A0A4D6YA74_BUCMH</name>
<accession>A0A4D6YA74</accession>
<evidence type="ECO:0000256" key="4">
    <source>
        <dbReference type="ARBA" id="ARBA00022448"/>
    </source>
</evidence>
<dbReference type="EMBL" id="CP033004">
    <property type="protein sequence ID" value="QCI23068.1"/>
    <property type="molecule type" value="Genomic_DNA"/>
</dbReference>
<comment type="subunit">
    <text evidence="13">Interacts with the Sec translocase complex via SecD. Specifically interacts with transmembrane segments of nascent integral membrane proteins during membrane integration.</text>
</comment>
<keyword evidence="8 13" id="KW-1133">Transmembrane helix</keyword>
<dbReference type="Gene3D" id="2.70.98.90">
    <property type="match status" value="1"/>
</dbReference>
<comment type="similarity">
    <text evidence="2 13">Belongs to the OXA1/ALB3/YidC family. Type 1 subfamily.</text>
</comment>
<dbReference type="Pfam" id="PF14849">
    <property type="entry name" value="YidC_periplas"/>
    <property type="match status" value="1"/>
</dbReference>
<dbReference type="NCBIfam" id="TIGR03592">
    <property type="entry name" value="yidC_oxa1_cterm"/>
    <property type="match status" value="1"/>
</dbReference>
<proteinExistence type="inferred from homology"/>
<dbReference type="RefSeq" id="WP_158336239.1">
    <property type="nucleotide sequence ID" value="NZ_CP033004.1"/>
</dbReference>
<keyword evidence="4 13" id="KW-0813">Transport</keyword>
<keyword evidence="9 13" id="KW-0472">Membrane</keyword>
<evidence type="ECO:0000256" key="12">
    <source>
        <dbReference type="ARBA" id="ARBA00033342"/>
    </source>
</evidence>
<evidence type="ECO:0000256" key="2">
    <source>
        <dbReference type="ARBA" id="ARBA00010527"/>
    </source>
</evidence>
<evidence type="ECO:0000313" key="17">
    <source>
        <dbReference type="Proteomes" id="UP000298566"/>
    </source>
</evidence>
<dbReference type="OrthoDB" id="9780552at2"/>
<dbReference type="InterPro" id="IPR019998">
    <property type="entry name" value="Membr_insert_YidC"/>
</dbReference>
<evidence type="ECO:0000256" key="10">
    <source>
        <dbReference type="ARBA" id="ARBA00023186"/>
    </source>
</evidence>
<evidence type="ECO:0000256" key="11">
    <source>
        <dbReference type="ARBA" id="ARBA00033245"/>
    </source>
</evidence>
<dbReference type="NCBIfam" id="TIGR03593">
    <property type="entry name" value="yidC_nterm"/>
    <property type="match status" value="1"/>
</dbReference>
<dbReference type="GO" id="GO:0051205">
    <property type="term" value="P:protein insertion into membrane"/>
    <property type="evidence" value="ECO:0007669"/>
    <property type="project" value="TreeGrafter"/>
</dbReference>
<dbReference type="AlphaFoldDB" id="A0A4D6YA74"/>
<reference evidence="16 17" key="1">
    <citation type="submission" date="2018-10" db="EMBL/GenBank/DDBJ databases">
        <title>Comparative functional genomics of the obligate endosymbiont Buchnera aphidicola.</title>
        <authorList>
            <person name="Chong R.A."/>
        </authorList>
    </citation>
    <scope>NUCLEOTIDE SEQUENCE [LARGE SCALE GENOMIC DNA]</scope>
    <source>
        <strain evidence="16 17">Mrh</strain>
    </source>
</reference>
<keyword evidence="5 13" id="KW-1003">Cell membrane</keyword>
<evidence type="ECO:0000256" key="1">
    <source>
        <dbReference type="ARBA" id="ARBA00004429"/>
    </source>
</evidence>
<evidence type="ECO:0000259" key="14">
    <source>
        <dbReference type="Pfam" id="PF02096"/>
    </source>
</evidence>
<evidence type="ECO:0000256" key="8">
    <source>
        <dbReference type="ARBA" id="ARBA00022989"/>
    </source>
</evidence>
<dbReference type="InterPro" id="IPR038221">
    <property type="entry name" value="YidC_periplasmic_sf"/>
</dbReference>
<dbReference type="CDD" id="cd19961">
    <property type="entry name" value="EcYidC-like_peri"/>
    <property type="match status" value="1"/>
</dbReference>
<comment type="function">
    <text evidence="13">Required for the insertion and/or proper folding and/or complex formation of integral membrane proteins into the membrane. Involved in integration of membrane proteins that insert both dependently and independently of the Sec translocase complex, as well as at least some lipoproteins. Aids folding of multispanning membrane proteins.</text>
</comment>
<dbReference type="PANTHER" id="PTHR12428">
    <property type="entry name" value="OXA1"/>
    <property type="match status" value="1"/>
</dbReference>
<dbReference type="InterPro" id="IPR001708">
    <property type="entry name" value="YidC/ALB3/OXA1/COX18"/>
</dbReference>
<evidence type="ECO:0000256" key="5">
    <source>
        <dbReference type="ARBA" id="ARBA00022475"/>
    </source>
</evidence>
<dbReference type="PRINTS" id="PR00701">
    <property type="entry name" value="60KDINNERMP"/>
</dbReference>